<dbReference type="Pfam" id="PF13966">
    <property type="entry name" value="zf-RVT"/>
    <property type="match status" value="1"/>
</dbReference>
<protein>
    <recommendedName>
        <fullName evidence="1">Reverse transcriptase zinc-binding domain-containing protein</fullName>
    </recommendedName>
</protein>
<reference evidence="2 3" key="1">
    <citation type="journal article" date="2019" name="Sci. Rep.">
        <title>A high-quality genome of Eragrostis curvula grass provides insights into Poaceae evolution and supports new strategies to enhance forage quality.</title>
        <authorList>
            <person name="Carballo J."/>
            <person name="Santos B.A.C.M."/>
            <person name="Zappacosta D."/>
            <person name="Garbus I."/>
            <person name="Selva J.P."/>
            <person name="Gallo C.A."/>
            <person name="Diaz A."/>
            <person name="Albertini E."/>
            <person name="Caccamo M."/>
            <person name="Echenique V."/>
        </authorList>
    </citation>
    <scope>NUCLEOTIDE SEQUENCE [LARGE SCALE GENOMIC DNA]</scope>
    <source>
        <strain evidence="3">cv. Victoria</strain>
        <tissue evidence="2">Leaf</tissue>
    </source>
</reference>
<evidence type="ECO:0000259" key="1">
    <source>
        <dbReference type="Pfam" id="PF13966"/>
    </source>
</evidence>
<feature type="non-terminal residue" evidence="2">
    <location>
        <position position="1"/>
    </location>
</feature>
<dbReference type="PANTHER" id="PTHR36617">
    <property type="entry name" value="PROTEIN, PUTATIVE-RELATED"/>
    <property type="match status" value="1"/>
</dbReference>
<accession>A0A5J9TAE0</accession>
<evidence type="ECO:0000313" key="2">
    <source>
        <dbReference type="EMBL" id="TVU08333.1"/>
    </source>
</evidence>
<gene>
    <name evidence="2" type="ORF">EJB05_41734</name>
</gene>
<feature type="domain" description="Reverse transcriptase zinc-binding" evidence="1">
    <location>
        <begin position="122"/>
        <end position="198"/>
    </location>
</feature>
<keyword evidence="3" id="KW-1185">Reference proteome</keyword>
<sequence>MKGDIDGVHWSDLRALLPAYRDITTVIVGDGKHTSFWEDAWLPAGRLSAVYPALYSHCTNTQATVHHILTHRLSSVLAPRLSRVASQELTEIVALLDTIELNDQGDVRASPLLDAEENLKSAPIYKMLTRAHWKPCDYFEFVWHNRAPPRVQFFGWLLVQERIQCKTNLLQKTIVDDAKCEVCSSADETSDHLIFECHQLLDPNSSQGEEYMDCSSSDTSAGTSICNIHAAVLLAIVET</sequence>
<dbReference type="EMBL" id="RWGY01000039">
    <property type="protein sequence ID" value="TVU08333.1"/>
    <property type="molecule type" value="Genomic_DNA"/>
</dbReference>
<organism evidence="2 3">
    <name type="scientific">Eragrostis curvula</name>
    <name type="common">weeping love grass</name>
    <dbReference type="NCBI Taxonomy" id="38414"/>
    <lineage>
        <taxon>Eukaryota</taxon>
        <taxon>Viridiplantae</taxon>
        <taxon>Streptophyta</taxon>
        <taxon>Embryophyta</taxon>
        <taxon>Tracheophyta</taxon>
        <taxon>Spermatophyta</taxon>
        <taxon>Magnoliopsida</taxon>
        <taxon>Liliopsida</taxon>
        <taxon>Poales</taxon>
        <taxon>Poaceae</taxon>
        <taxon>PACMAD clade</taxon>
        <taxon>Chloridoideae</taxon>
        <taxon>Eragrostideae</taxon>
        <taxon>Eragrostidinae</taxon>
        <taxon>Eragrostis</taxon>
    </lineage>
</organism>
<dbReference type="AlphaFoldDB" id="A0A5J9TAE0"/>
<dbReference type="Proteomes" id="UP000324897">
    <property type="component" value="Chromosome 3"/>
</dbReference>
<dbReference type="Gramene" id="TVU08333">
    <property type="protein sequence ID" value="TVU08333"/>
    <property type="gene ID" value="EJB05_41734"/>
</dbReference>
<dbReference type="PANTHER" id="PTHR36617:SF16">
    <property type="entry name" value="OS04G0516500 PROTEIN"/>
    <property type="match status" value="1"/>
</dbReference>
<comment type="caution">
    <text evidence="2">The sequence shown here is derived from an EMBL/GenBank/DDBJ whole genome shotgun (WGS) entry which is preliminary data.</text>
</comment>
<evidence type="ECO:0000313" key="3">
    <source>
        <dbReference type="Proteomes" id="UP000324897"/>
    </source>
</evidence>
<dbReference type="OrthoDB" id="693846at2759"/>
<name>A0A5J9TAE0_9POAL</name>
<proteinExistence type="predicted"/>
<dbReference type="InterPro" id="IPR026960">
    <property type="entry name" value="RVT-Znf"/>
</dbReference>